<dbReference type="Pfam" id="PF23282">
    <property type="entry name" value="WHD_ROQ1"/>
    <property type="match status" value="1"/>
</dbReference>
<dbReference type="Pfam" id="PF00931">
    <property type="entry name" value="NB-ARC"/>
    <property type="match status" value="2"/>
</dbReference>
<dbReference type="Gene3D" id="3.40.50.10140">
    <property type="entry name" value="Toll/interleukin-1 receptor homology (TIR) domain"/>
    <property type="match status" value="2"/>
</dbReference>
<dbReference type="Gene3D" id="1.10.8.430">
    <property type="entry name" value="Helical domain of apoptotic protease-activating factors"/>
    <property type="match status" value="1"/>
</dbReference>
<dbReference type="InterPro" id="IPR044974">
    <property type="entry name" value="Disease_R_plants"/>
</dbReference>
<dbReference type="InterPro" id="IPR002182">
    <property type="entry name" value="NB-ARC"/>
</dbReference>
<dbReference type="PROSITE" id="PS50104">
    <property type="entry name" value="TIR"/>
    <property type="match status" value="2"/>
</dbReference>
<dbReference type="SMART" id="SM00255">
    <property type="entry name" value="TIR"/>
    <property type="match status" value="2"/>
</dbReference>
<evidence type="ECO:0000313" key="6">
    <source>
        <dbReference type="EMBL" id="KAK4278809.1"/>
    </source>
</evidence>
<gene>
    <name evidence="6" type="ORF">QN277_016606</name>
</gene>
<sequence>MAYNVGGESSSTSNTLNSSLEWKYDVFLSFAGKDTRLNFTDHLYEAFIRSGIRCFRDDVDLEKGEDINNLFQAIQDSLCAVLVISKNYAKSTWCLDELLKILESQNTLGRRVFPIFYNVNPADVRHQRESFGEALAELEKKFKENITKVLNWRTALSKIGNLSGWVTESKHEADLIKIIVGAVWSFLSTKLPSFDDNLVGIDSKVADVIPLLEIGLDDKRFVGIWGMSGVGKTTLARVVFNKLSNKFEIHCFLERVKDALATVGLVSLQKSLLYHLHIKDLKIYDSYEGMQTIKKLLYNKKVLLVLDDIDDMSQLKNLAESPDWFGKGSRIIITTRDKQVLTSIGMERIYKMKTMKNESFNSTPQWEYDVFLSFAGKDTGLNFIDHLYNAFVRSGIRCLKDDVDLPKGEDINDLFSAIEDSLCAVLVISQNYAKSTWCLDELQKILESREKLGRRIFPIFYNVKPADVRHQRESFGEALSELEEKFKENTTKVQSWRTALLNIGRLSGWVTWEDKHDADLIKKMVGEVWRFLSTKLLSFDENLVGINSKVADVIPFLDIGLDDKRFVGIWGMAGVGKTSMARAVFEKLKQLDKFDICCFLEKVKDALPLPGGLVSLQKILLSHLQIKGLEIHDSYQGMQMIRTRLQKKKVLLVLDDIDDMSQLKDLVEKPDWFGKGSRVVITTRDSHLLTSIRVESIYEMKTMKNDESLQLFSNKAFNKNHPDEKYLEYSKSVVKYAGGLPLALQALGSYFCGRSEEAVWRDALDKLKEINPHKNILEVLKISYDGLDEKEQTIFLDIVCLFKRWKKKEVTQILEACDLNPTLGIMVLIEKTLLVETESGLLDMHELHEDLGWYIIQQKSPNSRLRKFGEIKEALGNNKESVGKIEAIVVNEPWAEDKIKVHLEACSKMNRLRLLLLNFPPNVAMGLEKLSSALKFVRWPLFPLEALPLPLNELVHIEMQRSKIKQLWNGVKLMNHLKFIDLSGSPNFTETPDFSNVQSLRHLCLSRCTSLVKVHESLGVLKDLVDVDLHGCENLNSLPSKLETNSLRTLDLGWCKNVRMLPEFGEGMKKLEYLDASYTAITRLPESLGSLTGLRELNLSATGLVNPPTDCFSGLFRLVLLSFECCEQLVTLPRLPPCLIRLEAGGCYFSLERFDEELLNMVTSLDHGRRVQTKYVTSNDEEEYMPLSDMKYYRPLFNFKKVEVESGYDPLKNFFAIMPGVIVLPGFFYPNIHYMNEKKYECDIEVDIPPNFRASKWSGIVVCLHLCGSDGAICWRSKAPEDDKYNRRAEQSQGIWGLCKGIGHCVMVLEFNQETCWQHLRGDNNSLHIQVSSDYCQNKTDILQILGYGWKVICEEDIQKWCSRSHFNQFIEPQHAPLSEVKLPLGLFGRVIGIK</sequence>
<feature type="domain" description="TIR" evidence="5">
    <location>
        <begin position="22"/>
        <end position="191"/>
    </location>
</feature>
<keyword evidence="3" id="KW-0611">Plant defense</keyword>
<dbReference type="SUPFAM" id="SSF52540">
    <property type="entry name" value="P-loop containing nucleoside triphosphate hydrolases"/>
    <property type="match status" value="2"/>
</dbReference>
<accession>A0AAE1TCA8</accession>
<dbReference type="InterPro" id="IPR003593">
    <property type="entry name" value="AAA+_ATPase"/>
</dbReference>
<evidence type="ECO:0000256" key="1">
    <source>
        <dbReference type="ARBA" id="ARBA00022614"/>
    </source>
</evidence>
<evidence type="ECO:0000313" key="7">
    <source>
        <dbReference type="Proteomes" id="UP001293593"/>
    </source>
</evidence>
<evidence type="ECO:0000259" key="5">
    <source>
        <dbReference type="PROSITE" id="PS50104"/>
    </source>
</evidence>
<dbReference type="Proteomes" id="UP001293593">
    <property type="component" value="Unassembled WGS sequence"/>
</dbReference>
<protein>
    <recommendedName>
        <fullName evidence="5">TIR domain-containing protein</fullName>
    </recommendedName>
</protein>
<dbReference type="FunFam" id="3.40.50.10140:FF:000007">
    <property type="entry name" value="Disease resistance protein (TIR-NBS-LRR class)"/>
    <property type="match status" value="2"/>
</dbReference>
<dbReference type="SUPFAM" id="SSF52200">
    <property type="entry name" value="Toll/Interleukin receptor TIR domain"/>
    <property type="match status" value="2"/>
</dbReference>
<dbReference type="PANTHER" id="PTHR11017:SF559">
    <property type="entry name" value="DISEASE RESISTANCE PROTEIN CHL1"/>
    <property type="match status" value="1"/>
</dbReference>
<dbReference type="InterPro" id="IPR042197">
    <property type="entry name" value="Apaf_helical"/>
</dbReference>
<dbReference type="SUPFAM" id="SSF52058">
    <property type="entry name" value="L domain-like"/>
    <property type="match status" value="1"/>
</dbReference>
<comment type="caution">
    <text evidence="6">The sequence shown here is derived from an EMBL/GenBank/DDBJ whole genome shotgun (WGS) entry which is preliminary data.</text>
</comment>
<organism evidence="6 7">
    <name type="scientific">Acacia crassicarpa</name>
    <name type="common">northern wattle</name>
    <dbReference type="NCBI Taxonomy" id="499986"/>
    <lineage>
        <taxon>Eukaryota</taxon>
        <taxon>Viridiplantae</taxon>
        <taxon>Streptophyta</taxon>
        <taxon>Embryophyta</taxon>
        <taxon>Tracheophyta</taxon>
        <taxon>Spermatophyta</taxon>
        <taxon>Magnoliopsida</taxon>
        <taxon>eudicotyledons</taxon>
        <taxon>Gunneridae</taxon>
        <taxon>Pentapetalae</taxon>
        <taxon>rosids</taxon>
        <taxon>fabids</taxon>
        <taxon>Fabales</taxon>
        <taxon>Fabaceae</taxon>
        <taxon>Caesalpinioideae</taxon>
        <taxon>mimosoid clade</taxon>
        <taxon>Acacieae</taxon>
        <taxon>Acacia</taxon>
    </lineage>
</organism>
<dbReference type="GO" id="GO:0006952">
    <property type="term" value="P:defense response"/>
    <property type="evidence" value="ECO:0007669"/>
    <property type="project" value="UniProtKB-KW"/>
</dbReference>
<keyword evidence="1" id="KW-0433">Leucine-rich repeat</keyword>
<dbReference type="EMBL" id="JAWXYG010000003">
    <property type="protein sequence ID" value="KAK4278809.1"/>
    <property type="molecule type" value="Genomic_DNA"/>
</dbReference>
<dbReference type="GO" id="GO:0007165">
    <property type="term" value="P:signal transduction"/>
    <property type="evidence" value="ECO:0007669"/>
    <property type="project" value="InterPro"/>
</dbReference>
<dbReference type="GO" id="GO:0043531">
    <property type="term" value="F:ADP binding"/>
    <property type="evidence" value="ECO:0007669"/>
    <property type="project" value="InterPro"/>
</dbReference>
<dbReference type="InterPro" id="IPR035897">
    <property type="entry name" value="Toll_tir_struct_dom_sf"/>
</dbReference>
<proteinExistence type="predicted"/>
<dbReference type="Gene3D" id="3.40.50.300">
    <property type="entry name" value="P-loop containing nucleotide triphosphate hydrolases"/>
    <property type="match status" value="2"/>
</dbReference>
<dbReference type="Pfam" id="PF01582">
    <property type="entry name" value="TIR"/>
    <property type="match status" value="2"/>
</dbReference>
<dbReference type="InterPro" id="IPR032675">
    <property type="entry name" value="LRR_dom_sf"/>
</dbReference>
<keyword evidence="4" id="KW-0520">NAD</keyword>
<dbReference type="InterPro" id="IPR058192">
    <property type="entry name" value="WHD_ROQ1-like"/>
</dbReference>
<dbReference type="PANTHER" id="PTHR11017">
    <property type="entry name" value="LEUCINE-RICH REPEAT-CONTAINING PROTEIN"/>
    <property type="match status" value="1"/>
</dbReference>
<dbReference type="InterPro" id="IPR036390">
    <property type="entry name" value="WH_DNA-bd_sf"/>
</dbReference>
<dbReference type="InterPro" id="IPR000157">
    <property type="entry name" value="TIR_dom"/>
</dbReference>
<evidence type="ECO:0000256" key="4">
    <source>
        <dbReference type="ARBA" id="ARBA00023027"/>
    </source>
</evidence>
<name>A0AAE1TCA8_9FABA</name>
<dbReference type="SUPFAM" id="SSF46785">
    <property type="entry name" value="Winged helix' DNA-binding domain"/>
    <property type="match status" value="1"/>
</dbReference>
<dbReference type="InterPro" id="IPR027417">
    <property type="entry name" value="P-loop_NTPase"/>
</dbReference>
<reference evidence="6" key="1">
    <citation type="submission" date="2023-10" db="EMBL/GenBank/DDBJ databases">
        <title>Chromosome-level genome of the transformable northern wattle, Acacia crassicarpa.</title>
        <authorList>
            <person name="Massaro I."/>
            <person name="Sinha N.R."/>
            <person name="Poethig S."/>
            <person name="Leichty A.R."/>
        </authorList>
    </citation>
    <scope>NUCLEOTIDE SEQUENCE</scope>
    <source>
        <strain evidence="6">Acra3RX</strain>
        <tissue evidence="6">Leaf</tissue>
    </source>
</reference>
<evidence type="ECO:0000256" key="2">
    <source>
        <dbReference type="ARBA" id="ARBA00022737"/>
    </source>
</evidence>
<feature type="domain" description="TIR" evidence="5">
    <location>
        <begin position="366"/>
        <end position="536"/>
    </location>
</feature>
<dbReference type="PRINTS" id="PR00364">
    <property type="entry name" value="DISEASERSIST"/>
</dbReference>
<dbReference type="SMART" id="SM00382">
    <property type="entry name" value="AAA"/>
    <property type="match status" value="2"/>
</dbReference>
<keyword evidence="7" id="KW-1185">Reference proteome</keyword>
<keyword evidence="2" id="KW-0677">Repeat</keyword>
<evidence type="ECO:0000256" key="3">
    <source>
        <dbReference type="ARBA" id="ARBA00022821"/>
    </source>
</evidence>
<dbReference type="Gene3D" id="3.80.10.10">
    <property type="entry name" value="Ribonuclease Inhibitor"/>
    <property type="match status" value="1"/>
</dbReference>